<dbReference type="EMBL" id="SNRW01010745">
    <property type="protein sequence ID" value="KAA6376123.1"/>
    <property type="molecule type" value="Genomic_DNA"/>
</dbReference>
<reference evidence="4 5" key="1">
    <citation type="submission" date="2019-03" db="EMBL/GenBank/DDBJ databases">
        <title>Single cell metagenomics reveals metabolic interactions within the superorganism composed of flagellate Streblomastix strix and complex community of Bacteroidetes bacteria on its surface.</title>
        <authorList>
            <person name="Treitli S.C."/>
            <person name="Kolisko M."/>
            <person name="Husnik F."/>
            <person name="Keeling P."/>
            <person name="Hampl V."/>
        </authorList>
    </citation>
    <scope>NUCLEOTIDE SEQUENCE [LARGE SCALE GENOMIC DNA]</scope>
    <source>
        <strain evidence="4">ST1C</strain>
    </source>
</reference>
<feature type="transmembrane region" description="Helical" evidence="2">
    <location>
        <begin position="20"/>
        <end position="48"/>
    </location>
</feature>
<dbReference type="PANTHER" id="PTHR12064:SF94">
    <property type="entry name" value="UNEXTENDED PROTEIN"/>
    <property type="match status" value="1"/>
</dbReference>
<name>A0A5J4V0U1_9EUKA</name>
<dbReference type="PROSITE" id="PS51846">
    <property type="entry name" value="CNNM"/>
    <property type="match status" value="1"/>
</dbReference>
<accession>A0A5J4V0U1</accession>
<dbReference type="GO" id="GO:0010960">
    <property type="term" value="P:magnesium ion homeostasis"/>
    <property type="evidence" value="ECO:0007669"/>
    <property type="project" value="InterPro"/>
</dbReference>
<gene>
    <name evidence="4" type="ORF">EZS28_028349</name>
</gene>
<dbReference type="InterPro" id="IPR045095">
    <property type="entry name" value="ACDP"/>
</dbReference>
<organism evidence="4 5">
    <name type="scientific">Streblomastix strix</name>
    <dbReference type="NCBI Taxonomy" id="222440"/>
    <lineage>
        <taxon>Eukaryota</taxon>
        <taxon>Metamonada</taxon>
        <taxon>Preaxostyla</taxon>
        <taxon>Oxymonadida</taxon>
        <taxon>Streblomastigidae</taxon>
        <taxon>Streblomastix</taxon>
    </lineage>
</organism>
<sequence length="74" mass="8320">MFGIKSPDYQAQNSESQENTAILVFKLICIAFFILMGALFSGLNLGLLSLDRINLQILNDLGTEKDKKRVKKIM</sequence>
<dbReference type="PANTHER" id="PTHR12064">
    <property type="entry name" value="METAL TRANSPORTER CNNM"/>
    <property type="match status" value="1"/>
</dbReference>
<dbReference type="Proteomes" id="UP000324800">
    <property type="component" value="Unassembled WGS sequence"/>
</dbReference>
<evidence type="ECO:0000313" key="4">
    <source>
        <dbReference type="EMBL" id="KAA6376123.1"/>
    </source>
</evidence>
<keyword evidence="1 2" id="KW-1133">Transmembrane helix</keyword>
<proteinExistence type="predicted"/>
<feature type="domain" description="CNNM transmembrane" evidence="3">
    <location>
        <begin position="19"/>
        <end position="74"/>
    </location>
</feature>
<evidence type="ECO:0000256" key="1">
    <source>
        <dbReference type="PROSITE-ProRule" id="PRU01193"/>
    </source>
</evidence>
<dbReference type="AlphaFoldDB" id="A0A5J4V0U1"/>
<evidence type="ECO:0000256" key="2">
    <source>
        <dbReference type="SAM" id="Phobius"/>
    </source>
</evidence>
<comment type="caution">
    <text evidence="4">The sequence shown here is derived from an EMBL/GenBank/DDBJ whole genome shotgun (WGS) entry which is preliminary data.</text>
</comment>
<dbReference type="GO" id="GO:0016020">
    <property type="term" value="C:membrane"/>
    <property type="evidence" value="ECO:0007669"/>
    <property type="project" value="UniProtKB-UniRule"/>
</dbReference>
<evidence type="ECO:0000313" key="5">
    <source>
        <dbReference type="Proteomes" id="UP000324800"/>
    </source>
</evidence>
<keyword evidence="1 2" id="KW-0812">Transmembrane</keyword>
<keyword evidence="1 2" id="KW-0472">Membrane</keyword>
<protein>
    <recommendedName>
        <fullName evidence="3">CNNM transmembrane domain-containing protein</fullName>
    </recommendedName>
</protein>
<evidence type="ECO:0000259" key="3">
    <source>
        <dbReference type="PROSITE" id="PS51846"/>
    </source>
</evidence>
<dbReference type="InterPro" id="IPR002550">
    <property type="entry name" value="CNNM"/>
</dbReference>